<proteinExistence type="inferred from homology"/>
<comment type="caution">
    <text evidence="7">The sequence shown here is derived from an EMBL/GenBank/DDBJ whole genome shotgun (WGS) entry which is preliminary data.</text>
</comment>
<dbReference type="FunFam" id="3.40.50.300:FF:000019">
    <property type="entry name" value="Translation initiation factor IF-2"/>
    <property type="match status" value="1"/>
</dbReference>
<dbReference type="PANTHER" id="PTHR43381">
    <property type="entry name" value="TRANSLATION INITIATION FACTOR IF-2-RELATED"/>
    <property type="match status" value="1"/>
</dbReference>
<name>A0A2H0UHP3_9BACT</name>
<dbReference type="PRINTS" id="PR00315">
    <property type="entry name" value="ELONGATNFCT"/>
</dbReference>
<feature type="non-terminal residue" evidence="7">
    <location>
        <position position="157"/>
    </location>
</feature>
<accession>A0A2H0UHP3</accession>
<dbReference type="InterPro" id="IPR005225">
    <property type="entry name" value="Small_GTP-bd"/>
</dbReference>
<gene>
    <name evidence="7" type="ORF">COU14_01795</name>
</gene>
<evidence type="ECO:0000256" key="3">
    <source>
        <dbReference type="ARBA" id="ARBA00022741"/>
    </source>
</evidence>
<keyword evidence="4" id="KW-0648">Protein biosynthesis</keyword>
<dbReference type="Pfam" id="PF00009">
    <property type="entry name" value="GTP_EFTU"/>
    <property type="match status" value="1"/>
</dbReference>
<sequence length="157" mass="16657">MAKNKSQEPNIVKRPPIVVVMGHIDHGKSTLLDFIRKANVVDGEAGGITQHLSAYVANHTTKEGSTEAITFLDTPGHEAFQKMRLRGADLADVAILVVSAEDGVKPQTMEALASIEAAGIPFIVAINKIDKPGADLPRTQSSLIESGIYIEGMGGDI</sequence>
<keyword evidence="5" id="KW-0342">GTP-binding</keyword>
<dbReference type="GO" id="GO:0005525">
    <property type="term" value="F:GTP binding"/>
    <property type="evidence" value="ECO:0007669"/>
    <property type="project" value="UniProtKB-KW"/>
</dbReference>
<evidence type="ECO:0000256" key="5">
    <source>
        <dbReference type="ARBA" id="ARBA00023134"/>
    </source>
</evidence>
<feature type="domain" description="Tr-type G" evidence="6">
    <location>
        <begin position="13"/>
        <end position="157"/>
    </location>
</feature>
<dbReference type="GO" id="GO:0003743">
    <property type="term" value="F:translation initiation factor activity"/>
    <property type="evidence" value="ECO:0007669"/>
    <property type="project" value="UniProtKB-KW"/>
</dbReference>
<dbReference type="Gene3D" id="3.40.50.300">
    <property type="entry name" value="P-loop containing nucleotide triphosphate hydrolases"/>
    <property type="match status" value="1"/>
</dbReference>
<dbReference type="InterPro" id="IPR027417">
    <property type="entry name" value="P-loop_NTPase"/>
</dbReference>
<dbReference type="Proteomes" id="UP000229612">
    <property type="component" value="Unassembled WGS sequence"/>
</dbReference>
<evidence type="ECO:0000256" key="4">
    <source>
        <dbReference type="ARBA" id="ARBA00022917"/>
    </source>
</evidence>
<dbReference type="GO" id="GO:0005737">
    <property type="term" value="C:cytoplasm"/>
    <property type="evidence" value="ECO:0007669"/>
    <property type="project" value="TreeGrafter"/>
</dbReference>
<evidence type="ECO:0000256" key="2">
    <source>
        <dbReference type="ARBA" id="ARBA00022540"/>
    </source>
</evidence>
<keyword evidence="2 7" id="KW-0396">Initiation factor</keyword>
<dbReference type="CDD" id="cd01887">
    <property type="entry name" value="IF2_eIF5B"/>
    <property type="match status" value="1"/>
</dbReference>
<evidence type="ECO:0000313" key="8">
    <source>
        <dbReference type="Proteomes" id="UP000229612"/>
    </source>
</evidence>
<dbReference type="NCBIfam" id="TIGR00231">
    <property type="entry name" value="small_GTP"/>
    <property type="match status" value="1"/>
</dbReference>
<dbReference type="InterPro" id="IPR015760">
    <property type="entry name" value="TIF_IF2"/>
</dbReference>
<dbReference type="PANTHER" id="PTHR43381:SF5">
    <property type="entry name" value="TR-TYPE G DOMAIN-CONTAINING PROTEIN"/>
    <property type="match status" value="1"/>
</dbReference>
<dbReference type="GO" id="GO:0003924">
    <property type="term" value="F:GTPase activity"/>
    <property type="evidence" value="ECO:0007669"/>
    <property type="project" value="InterPro"/>
</dbReference>
<dbReference type="AlphaFoldDB" id="A0A2H0UHP3"/>
<evidence type="ECO:0000259" key="6">
    <source>
        <dbReference type="PROSITE" id="PS51722"/>
    </source>
</evidence>
<comment type="similarity">
    <text evidence="1">Belongs to the TRAFAC class translation factor GTPase superfamily. Classic translation factor GTPase family. IF-2 subfamily.</text>
</comment>
<reference evidence="8" key="1">
    <citation type="submission" date="2017-09" db="EMBL/GenBank/DDBJ databases">
        <title>Depth-based differentiation of microbial function through sediment-hosted aquifers and enrichment of novel symbionts in the deep terrestrial subsurface.</title>
        <authorList>
            <person name="Probst A.J."/>
            <person name="Ladd B."/>
            <person name="Jarett J.K."/>
            <person name="Geller-Mcgrath D.E."/>
            <person name="Sieber C.M.K."/>
            <person name="Emerson J.B."/>
            <person name="Anantharaman K."/>
            <person name="Thomas B.C."/>
            <person name="Malmstrom R."/>
            <person name="Stieglmeier M."/>
            <person name="Klingl A."/>
            <person name="Woyke T."/>
            <person name="Ryan C.M."/>
            <person name="Banfield J.F."/>
        </authorList>
    </citation>
    <scope>NUCLEOTIDE SEQUENCE [LARGE SCALE GENOMIC DNA]</scope>
</reference>
<organism evidence="7 8">
    <name type="scientific">Candidatus Kaiserbacteria bacterium CG10_big_fil_rev_8_21_14_0_10_44_10</name>
    <dbReference type="NCBI Taxonomy" id="1974606"/>
    <lineage>
        <taxon>Bacteria</taxon>
        <taxon>Candidatus Kaiseribacteriota</taxon>
    </lineage>
</organism>
<dbReference type="InterPro" id="IPR000795">
    <property type="entry name" value="T_Tr_GTP-bd_dom"/>
</dbReference>
<keyword evidence="3" id="KW-0547">Nucleotide-binding</keyword>
<protein>
    <submittedName>
        <fullName evidence="7">Translation initiation factor IF-2</fullName>
    </submittedName>
</protein>
<dbReference type="PROSITE" id="PS51722">
    <property type="entry name" value="G_TR_2"/>
    <property type="match status" value="1"/>
</dbReference>
<dbReference type="EMBL" id="PFBG01000019">
    <property type="protein sequence ID" value="PIR85919.1"/>
    <property type="molecule type" value="Genomic_DNA"/>
</dbReference>
<dbReference type="SUPFAM" id="SSF52540">
    <property type="entry name" value="P-loop containing nucleoside triphosphate hydrolases"/>
    <property type="match status" value="1"/>
</dbReference>
<evidence type="ECO:0000313" key="7">
    <source>
        <dbReference type="EMBL" id="PIR85919.1"/>
    </source>
</evidence>
<evidence type="ECO:0000256" key="1">
    <source>
        <dbReference type="ARBA" id="ARBA00007733"/>
    </source>
</evidence>